<dbReference type="InterPro" id="IPR029052">
    <property type="entry name" value="Metallo-depent_PP-like"/>
</dbReference>
<keyword evidence="1" id="KW-0732">Signal</keyword>
<dbReference type="GO" id="GO:0016788">
    <property type="term" value="F:hydrolase activity, acting on ester bonds"/>
    <property type="evidence" value="ECO:0007669"/>
    <property type="project" value="TreeGrafter"/>
</dbReference>
<dbReference type="GO" id="GO:0005737">
    <property type="term" value="C:cytoplasm"/>
    <property type="evidence" value="ECO:0007669"/>
    <property type="project" value="TreeGrafter"/>
</dbReference>
<protein>
    <recommendedName>
        <fullName evidence="2">Calcineurin-like phosphoesterase domain-containing protein</fullName>
    </recommendedName>
</protein>
<sequence length="692" mass="76156">MWSQIIAASWAFTACAAAPLLARNFPAGQCVVDVKIETCGDFNCKLDGYHRIDAFLTQRIEANGWNYVFYKTEDEISDRCVTEIKVIEEGKEAPEGTGWYPAPHSAHEGVTDQGGPTLWSRRDYDLQQAGKVVDLVVVRPGRWANSTEDFVRSSVNLGLGEAAGAVAFEDYREYDSVSSGWIYLEYTVAGPRDPITDVQVVACSGDSVGAHCGNELLGKGWKRRDTDLNGPTANGSHIYIFTTTQLQTNRECVTSLKVVDDENDKTVSVNLNDGTTGDELYLEVTKARDEDCITSIRPIDTSRYFAEPWYDVVTDSNGQPADVNAGIGSADPIFIYTSKLVERPRKEPIKLSFSSDGTFRIALFSDLHHSHHSAICRDVPEQIEADCSEEYSFAFMGAVLDHTEPDLVVIDGDLYAENDRKQDKTTYPQLTDGAIVKAIRPIIERGIPFAVTYGNHDAEGSLLREEIQRAMDIQPGFVGSRGLNQLDGIGNYKLDITKSKDSEDIAHRLWFFDSRSYTYFGNGTNSGDYGRVEQSQVDWYSANADASINAMAFFHIPVAQISDAIGLNTTARIGVHGESVCPQGNGCSNTPKLDDPYVSLFDAFVNAGDVKATFSGHDHSNDYIIEAQGIQLTYDGSAGYTAYSAGDANYNREMRVIDVAEHGKTVSTFKIIDDILAGTVHRNESEPIVTLF</sequence>
<name>A0A1B9FX67_9TREE</name>
<dbReference type="OrthoDB" id="783096at2759"/>
<dbReference type="PANTHER" id="PTHR32440:SF0">
    <property type="entry name" value="PHOSPHATASE DCR2-RELATED"/>
    <property type="match status" value="1"/>
</dbReference>
<dbReference type="Gene3D" id="3.60.21.10">
    <property type="match status" value="1"/>
</dbReference>
<proteinExistence type="predicted"/>
<dbReference type="CDD" id="cd07383">
    <property type="entry name" value="MPP_Dcr2"/>
    <property type="match status" value="1"/>
</dbReference>
<dbReference type="PANTHER" id="PTHR32440">
    <property type="entry name" value="PHOSPHATASE DCR2-RELATED-RELATED"/>
    <property type="match status" value="1"/>
</dbReference>
<evidence type="ECO:0000256" key="1">
    <source>
        <dbReference type="SAM" id="SignalP"/>
    </source>
</evidence>
<reference evidence="3" key="1">
    <citation type="submission" date="2013-07" db="EMBL/GenBank/DDBJ databases">
        <title>The Genome Sequence of Cryptococcus bestiolae CBS10118.</title>
        <authorList>
            <consortium name="The Broad Institute Genome Sequencing Platform"/>
            <person name="Cuomo C."/>
            <person name="Litvintseva A."/>
            <person name="Chen Y."/>
            <person name="Heitman J."/>
            <person name="Sun S."/>
            <person name="Springer D."/>
            <person name="Dromer F."/>
            <person name="Young S.K."/>
            <person name="Zeng Q."/>
            <person name="Gargeya S."/>
            <person name="Fitzgerald M."/>
            <person name="Abouelleil A."/>
            <person name="Alvarado L."/>
            <person name="Berlin A.M."/>
            <person name="Chapman S.B."/>
            <person name="Dewar J."/>
            <person name="Goldberg J."/>
            <person name="Griggs A."/>
            <person name="Gujja S."/>
            <person name="Hansen M."/>
            <person name="Howarth C."/>
            <person name="Imamovic A."/>
            <person name="Larimer J."/>
            <person name="McCowan C."/>
            <person name="Murphy C."/>
            <person name="Pearson M."/>
            <person name="Priest M."/>
            <person name="Roberts A."/>
            <person name="Saif S."/>
            <person name="Shea T."/>
            <person name="Sykes S."/>
            <person name="Wortman J."/>
            <person name="Nusbaum C."/>
            <person name="Birren B."/>
        </authorList>
    </citation>
    <scope>NUCLEOTIDE SEQUENCE [LARGE SCALE GENOMIC DNA]</scope>
    <source>
        <strain evidence="3">CBS 10118</strain>
    </source>
</reference>
<organism evidence="3">
    <name type="scientific">Kwoniella bestiolae CBS 10118</name>
    <dbReference type="NCBI Taxonomy" id="1296100"/>
    <lineage>
        <taxon>Eukaryota</taxon>
        <taxon>Fungi</taxon>
        <taxon>Dikarya</taxon>
        <taxon>Basidiomycota</taxon>
        <taxon>Agaricomycotina</taxon>
        <taxon>Tremellomycetes</taxon>
        <taxon>Tremellales</taxon>
        <taxon>Cryptococcaceae</taxon>
        <taxon>Kwoniella</taxon>
    </lineage>
</organism>
<evidence type="ECO:0000259" key="2">
    <source>
        <dbReference type="Pfam" id="PF00149"/>
    </source>
</evidence>
<dbReference type="InterPro" id="IPR004843">
    <property type="entry name" value="Calcineurin-like_PHP"/>
</dbReference>
<accession>A0A1B9FX67</accession>
<dbReference type="VEuPathDB" id="FungiDB:I302_06343"/>
<feature type="chain" id="PRO_5008626512" description="Calcineurin-like phosphoesterase domain-containing protein" evidence="1">
    <location>
        <begin position="18"/>
        <end position="692"/>
    </location>
</feature>
<dbReference type="Gene3D" id="2.100.10.50">
    <property type="match status" value="1"/>
</dbReference>
<dbReference type="AlphaFoldDB" id="A0A1B9FX67"/>
<dbReference type="STRING" id="1296100.A0A1B9FX67"/>
<dbReference type="EMBL" id="KI894023">
    <property type="protein sequence ID" value="OCF23362.1"/>
    <property type="molecule type" value="Genomic_DNA"/>
</dbReference>
<reference evidence="3" key="2">
    <citation type="submission" date="2014-01" db="EMBL/GenBank/DDBJ databases">
        <title>Evolution of pathogenesis and genome organization in the Tremellales.</title>
        <authorList>
            <person name="Cuomo C."/>
            <person name="Litvintseva A."/>
            <person name="Heitman J."/>
            <person name="Chen Y."/>
            <person name="Sun S."/>
            <person name="Springer D."/>
            <person name="Dromer F."/>
            <person name="Young S."/>
            <person name="Zeng Q."/>
            <person name="Chapman S."/>
            <person name="Gujja S."/>
            <person name="Saif S."/>
            <person name="Birren B."/>
        </authorList>
    </citation>
    <scope>NUCLEOTIDE SEQUENCE</scope>
    <source>
        <strain evidence="3">CBS 10118</strain>
    </source>
</reference>
<feature type="domain" description="Calcineurin-like phosphoesterase" evidence="2">
    <location>
        <begin position="359"/>
        <end position="620"/>
    </location>
</feature>
<evidence type="ECO:0000313" key="3">
    <source>
        <dbReference type="EMBL" id="OCF23362.1"/>
    </source>
</evidence>
<dbReference type="SUPFAM" id="SSF56300">
    <property type="entry name" value="Metallo-dependent phosphatases"/>
    <property type="match status" value="1"/>
</dbReference>
<feature type="signal peptide" evidence="1">
    <location>
        <begin position="1"/>
        <end position="17"/>
    </location>
</feature>
<dbReference type="Pfam" id="PF00149">
    <property type="entry name" value="Metallophos"/>
    <property type="match status" value="1"/>
</dbReference>
<gene>
    <name evidence="3" type="ORF">I302_06343</name>
</gene>